<proteinExistence type="inferred from homology"/>
<evidence type="ECO:0000259" key="5">
    <source>
        <dbReference type="PROSITE" id="PS51858"/>
    </source>
</evidence>
<feature type="compositionally biased region" description="Basic residues" evidence="4">
    <location>
        <begin position="294"/>
        <end position="303"/>
    </location>
</feature>
<protein>
    <recommendedName>
        <fullName evidence="5">PPPDE domain-containing protein</fullName>
    </recommendedName>
</protein>
<evidence type="ECO:0000256" key="4">
    <source>
        <dbReference type="SAM" id="MobiDB-lite"/>
    </source>
</evidence>
<dbReference type="GO" id="GO:0016579">
    <property type="term" value="P:protein deubiquitination"/>
    <property type="evidence" value="ECO:0007669"/>
    <property type="project" value="TreeGrafter"/>
</dbReference>
<feature type="domain" description="PPPDE" evidence="5">
    <location>
        <begin position="1"/>
        <end position="144"/>
    </location>
</feature>
<evidence type="ECO:0000313" key="7">
    <source>
        <dbReference type="Proteomes" id="UP000078561"/>
    </source>
</evidence>
<feature type="compositionally biased region" description="Basic and acidic residues" evidence="4">
    <location>
        <begin position="334"/>
        <end position="353"/>
    </location>
</feature>
<sequence>MTVFVNVYDMLQPSFLTSFGYYALGVGIYHSGVEICGKEYCFGGHEYKNITGVFAVEAKVGPPGLLFKQSISVGYTSLTNDQIHKLIQDISKDYVGTSYNLLTRNCNHFTDDLCVRLTGKHAPSWVNRAAKLGTMFPCVIPTEWIEPPDLDGDVVPSNDQSSGSGMSYSSKEPLKSTITNSTTVTTTTAGSPSPAAAAAAAASSAATVCDSSQIPLPKPTSPSTASLTIKTTTTSHLKQPSSPSSSPSSISSLPSSINHISRPTSQASSITSLETRNIHQQQARHLYSLSTSPTHHHHHRHHQSPSSPSSPTTKHRRPSGAEESLFFGRASSPRNDDDMSDPIKEPDSHRPEVIRSATQLSIGASLQELDR</sequence>
<dbReference type="InParanoid" id="A0A168M441"/>
<evidence type="ECO:0000256" key="2">
    <source>
        <dbReference type="ARBA" id="ARBA00022670"/>
    </source>
</evidence>
<reference evidence="6" key="1">
    <citation type="submission" date="2016-04" db="EMBL/GenBank/DDBJ databases">
        <authorList>
            <person name="Evans L.H."/>
            <person name="Alamgir A."/>
            <person name="Owens N."/>
            <person name="Weber N.D."/>
            <person name="Virtaneva K."/>
            <person name="Barbian K."/>
            <person name="Babar A."/>
            <person name="Rosenke K."/>
        </authorList>
    </citation>
    <scope>NUCLEOTIDE SEQUENCE [LARGE SCALE GENOMIC DNA]</scope>
    <source>
        <strain evidence="6">CBS 101.48</strain>
    </source>
</reference>
<dbReference type="InterPro" id="IPR008580">
    <property type="entry name" value="PPPDE_dom"/>
</dbReference>
<dbReference type="SMART" id="SM01179">
    <property type="entry name" value="DUF862"/>
    <property type="match status" value="1"/>
</dbReference>
<feature type="compositionally biased region" description="Low complexity" evidence="4">
    <location>
        <begin position="232"/>
        <end position="257"/>
    </location>
</feature>
<dbReference type="Pfam" id="PF05903">
    <property type="entry name" value="Peptidase_C97"/>
    <property type="match status" value="1"/>
</dbReference>
<dbReference type="PROSITE" id="PS51858">
    <property type="entry name" value="PPPDE"/>
    <property type="match status" value="1"/>
</dbReference>
<dbReference type="GO" id="GO:0006508">
    <property type="term" value="P:proteolysis"/>
    <property type="evidence" value="ECO:0007669"/>
    <property type="project" value="UniProtKB-KW"/>
</dbReference>
<name>A0A168M441_ABSGL</name>
<evidence type="ECO:0000256" key="1">
    <source>
        <dbReference type="ARBA" id="ARBA00008140"/>
    </source>
</evidence>
<feature type="region of interest" description="Disordered" evidence="4">
    <location>
        <begin position="232"/>
        <end position="271"/>
    </location>
</feature>
<organism evidence="6">
    <name type="scientific">Absidia glauca</name>
    <name type="common">Pin mould</name>
    <dbReference type="NCBI Taxonomy" id="4829"/>
    <lineage>
        <taxon>Eukaryota</taxon>
        <taxon>Fungi</taxon>
        <taxon>Fungi incertae sedis</taxon>
        <taxon>Mucoromycota</taxon>
        <taxon>Mucoromycotina</taxon>
        <taxon>Mucoromycetes</taxon>
        <taxon>Mucorales</taxon>
        <taxon>Cunninghamellaceae</taxon>
        <taxon>Absidia</taxon>
    </lineage>
</organism>
<keyword evidence="7" id="KW-1185">Reference proteome</keyword>
<keyword evidence="3" id="KW-0378">Hydrolase</keyword>
<dbReference type="OrthoDB" id="412286at2759"/>
<accession>A0A168M441</accession>
<dbReference type="Gene3D" id="3.90.1720.30">
    <property type="entry name" value="PPPDE domains"/>
    <property type="match status" value="1"/>
</dbReference>
<dbReference type="PANTHER" id="PTHR12378">
    <property type="entry name" value="DESUMOYLATING ISOPEPTIDASE"/>
    <property type="match status" value="1"/>
</dbReference>
<feature type="compositionally biased region" description="Polar residues" evidence="4">
    <location>
        <begin position="258"/>
        <end position="271"/>
    </location>
</feature>
<dbReference type="GO" id="GO:0101005">
    <property type="term" value="F:deubiquitinase activity"/>
    <property type="evidence" value="ECO:0007669"/>
    <property type="project" value="TreeGrafter"/>
</dbReference>
<evidence type="ECO:0000313" key="6">
    <source>
        <dbReference type="EMBL" id="SAL97918.1"/>
    </source>
</evidence>
<keyword evidence="2" id="KW-0645">Protease</keyword>
<evidence type="ECO:0000256" key="3">
    <source>
        <dbReference type="ARBA" id="ARBA00022801"/>
    </source>
</evidence>
<feature type="region of interest" description="Disordered" evidence="4">
    <location>
        <begin position="149"/>
        <end position="176"/>
    </location>
</feature>
<dbReference type="InterPro" id="IPR042266">
    <property type="entry name" value="PPPDE_sf"/>
</dbReference>
<dbReference type="Proteomes" id="UP000078561">
    <property type="component" value="Unassembled WGS sequence"/>
</dbReference>
<dbReference type="STRING" id="4829.A0A168M441"/>
<dbReference type="EMBL" id="LT552047">
    <property type="protein sequence ID" value="SAL97918.1"/>
    <property type="molecule type" value="Genomic_DNA"/>
</dbReference>
<feature type="region of interest" description="Disordered" evidence="4">
    <location>
        <begin position="291"/>
        <end position="371"/>
    </location>
</feature>
<dbReference type="AlphaFoldDB" id="A0A168M441"/>
<gene>
    <name evidence="6" type="primary">ABSGL_03445.1 scaffold 4609</name>
</gene>
<dbReference type="PANTHER" id="PTHR12378:SF80">
    <property type="entry name" value="IP06716P-RELATED"/>
    <property type="match status" value="1"/>
</dbReference>
<feature type="compositionally biased region" description="Low complexity" evidence="4">
    <location>
        <begin position="161"/>
        <end position="176"/>
    </location>
</feature>
<comment type="similarity">
    <text evidence="1">Belongs to the DeSI family.</text>
</comment>